<name>A0ABW1XHG4_9ALTE</name>
<evidence type="ECO:0000256" key="1">
    <source>
        <dbReference type="SAM" id="Phobius"/>
    </source>
</evidence>
<feature type="transmembrane region" description="Helical" evidence="1">
    <location>
        <begin position="44"/>
        <end position="62"/>
    </location>
</feature>
<reference evidence="3" key="1">
    <citation type="journal article" date="2019" name="Int. J. Syst. Evol. Microbiol.">
        <title>The Global Catalogue of Microorganisms (GCM) 10K type strain sequencing project: providing services to taxonomists for standard genome sequencing and annotation.</title>
        <authorList>
            <consortium name="The Broad Institute Genomics Platform"/>
            <consortium name="The Broad Institute Genome Sequencing Center for Infectious Disease"/>
            <person name="Wu L."/>
            <person name="Ma J."/>
        </authorList>
    </citation>
    <scope>NUCLEOTIDE SEQUENCE [LARGE SCALE GENOMIC DNA]</scope>
    <source>
        <strain evidence="3">CGMCC 1.16031</strain>
    </source>
</reference>
<feature type="transmembrane region" description="Helical" evidence="1">
    <location>
        <begin position="109"/>
        <end position="133"/>
    </location>
</feature>
<gene>
    <name evidence="2" type="ORF">ACFP85_00425</name>
</gene>
<feature type="transmembrane region" description="Helical" evidence="1">
    <location>
        <begin position="7"/>
        <end position="32"/>
    </location>
</feature>
<dbReference type="Proteomes" id="UP001596364">
    <property type="component" value="Unassembled WGS sequence"/>
</dbReference>
<dbReference type="RefSeq" id="WP_131259488.1">
    <property type="nucleotide sequence ID" value="NZ_JBHSUS010000001.1"/>
</dbReference>
<protein>
    <submittedName>
        <fullName evidence="2">Uncharacterized protein</fullName>
    </submittedName>
</protein>
<keyword evidence="1" id="KW-0812">Transmembrane</keyword>
<sequence>MHKASQSLIIAATILFGWLPMLAIAVLLGINLFSSTDALQWHPWQGAGLAVLFVFCMLSLWATTSVAFGLSMQFFIRFVLLSIGALTLLVLNGFGWLQWWVTPSQSTQGIWTLLALLWLFVAPLVVLAAHAVAHYRMLRRLLKTSQPTQG</sequence>
<dbReference type="EMBL" id="JBHSUS010000001">
    <property type="protein sequence ID" value="MFC6438625.1"/>
    <property type="molecule type" value="Genomic_DNA"/>
</dbReference>
<keyword evidence="1" id="KW-1133">Transmembrane helix</keyword>
<organism evidence="2 3">
    <name type="scientific">Pseudobowmanella zhangzhouensis</name>
    <dbReference type="NCBI Taxonomy" id="1537679"/>
    <lineage>
        <taxon>Bacteria</taxon>
        <taxon>Pseudomonadati</taxon>
        <taxon>Pseudomonadota</taxon>
        <taxon>Gammaproteobacteria</taxon>
        <taxon>Alteromonadales</taxon>
        <taxon>Alteromonadaceae</taxon>
    </lineage>
</organism>
<keyword evidence="3" id="KW-1185">Reference proteome</keyword>
<evidence type="ECO:0000313" key="3">
    <source>
        <dbReference type="Proteomes" id="UP001596364"/>
    </source>
</evidence>
<accession>A0ABW1XHG4</accession>
<keyword evidence="1" id="KW-0472">Membrane</keyword>
<comment type="caution">
    <text evidence="2">The sequence shown here is derived from an EMBL/GenBank/DDBJ whole genome shotgun (WGS) entry which is preliminary data.</text>
</comment>
<proteinExistence type="predicted"/>
<feature type="transmembrane region" description="Helical" evidence="1">
    <location>
        <begin position="74"/>
        <end position="97"/>
    </location>
</feature>
<evidence type="ECO:0000313" key="2">
    <source>
        <dbReference type="EMBL" id="MFC6438625.1"/>
    </source>
</evidence>